<accession>B5QS65</accession>
<dbReference type="GeneID" id="7065930"/>
<evidence type="ECO:0000313" key="1">
    <source>
        <dbReference type="EMBL" id="ACI15228.1"/>
    </source>
</evidence>
<dbReference type="HOGENOM" id="CLU_3342700_0_0_6"/>
<name>B5QS65_COXBU</name>
<reference evidence="1 2" key="2">
    <citation type="journal article" date="2009" name="Infect. Immun.">
        <title>Comparative genomics reveal extensive transposon-mediated genomic plasticity and diversity among potential effector proteins within the genus Coxiella.</title>
        <authorList>
            <person name="Beare P.A."/>
            <person name="Unsworth N."/>
            <person name="Andoh M."/>
            <person name="Voth D.E."/>
            <person name="Omsland A."/>
            <person name="Gilk S.D."/>
            <person name="Williams K.P."/>
            <person name="Sobral B.W."/>
            <person name="Kupko J.J.III."/>
            <person name="Porcella S.F."/>
            <person name="Samuel J.E."/>
            <person name="Heinzen R.A."/>
        </authorList>
    </citation>
    <scope>NUCLEOTIDE SEQUENCE [LARGE SCALE GENOMIC DNA]</scope>
    <source>
        <strain evidence="2">RSA 493 / Nine Mile phase I</strain>
    </source>
</reference>
<dbReference type="RefSeq" id="YP_002332937.1">
    <property type="nucleotide sequence ID" value="NC_002971.4"/>
</dbReference>
<dbReference type="AlphaFoldDB" id="B5QS65"/>
<dbReference type="RefSeq" id="WP_005769930.1">
    <property type="nucleotide sequence ID" value="NC_002971.4"/>
</dbReference>
<organism evidence="1 2">
    <name type="scientific">Coxiella burnetii (strain RSA 493 / Nine Mile phase I)</name>
    <dbReference type="NCBI Taxonomy" id="227377"/>
    <lineage>
        <taxon>Bacteria</taxon>
        <taxon>Pseudomonadati</taxon>
        <taxon>Pseudomonadota</taxon>
        <taxon>Gammaproteobacteria</taxon>
        <taxon>Legionellales</taxon>
        <taxon>Coxiellaceae</taxon>
        <taxon>Coxiella</taxon>
    </lineage>
</organism>
<dbReference type="KEGG" id="cbu:CBU_2095a"/>
<dbReference type="PATRIC" id="fig|227377.7.peg.1"/>
<keyword evidence="2" id="KW-1185">Reference proteome</keyword>
<reference evidence="1 2" key="1">
    <citation type="journal article" date="2003" name="Proc. Natl. Acad. Sci. U.S.A.">
        <title>Complete genome sequence of the Q-fever pathogen, Coxiella burnetii.</title>
        <authorList>
            <person name="Seshadri R."/>
            <person name="Paulsen I.T."/>
            <person name="Eisen J.A."/>
            <person name="Read T.D."/>
            <person name="Nelson K.E."/>
            <person name="Nelson W.C."/>
            <person name="Ward N.L."/>
            <person name="Tettelin H."/>
            <person name="Davidsen T.M."/>
            <person name="Beanan M.J."/>
            <person name="Deboy R.T."/>
            <person name="Daugherty S.C."/>
            <person name="Brinkac L.M."/>
            <person name="Madupu R."/>
            <person name="Dodson R.J."/>
            <person name="Khouri H.M."/>
            <person name="Lee K.H."/>
            <person name="Carty H.A."/>
            <person name="Scanlan D."/>
            <person name="Heinzen R.A."/>
            <person name="Thompson H.A."/>
            <person name="Samuel J.E."/>
            <person name="Fraser C.M."/>
            <person name="Heidelberg J.F."/>
        </authorList>
    </citation>
    <scope>NUCLEOTIDE SEQUENCE [LARGE SCALE GENOMIC DNA]</scope>
    <source>
        <strain evidence="2">RSA 493 / Nine Mile phase I</strain>
    </source>
</reference>
<dbReference type="EMBL" id="AE016828">
    <property type="protein sequence ID" value="ACI15228.1"/>
    <property type="molecule type" value="Genomic_DNA"/>
</dbReference>
<sequence length="37" mass="4484">MEFVRHLFYLAVDNLSRVERKEIKVLIVHIFIELALE</sequence>
<dbReference type="Proteomes" id="UP000002671">
    <property type="component" value="Chromosome"/>
</dbReference>
<proteinExistence type="predicted"/>
<dbReference type="EnsemblBacteria" id="ACI15228">
    <property type="protein sequence ID" value="ACI15228"/>
    <property type="gene ID" value="CBU_2095a"/>
</dbReference>
<gene>
    <name evidence="1" type="ORF">CBU_2095a</name>
</gene>
<evidence type="ECO:0000313" key="2">
    <source>
        <dbReference type="Proteomes" id="UP000002671"/>
    </source>
</evidence>
<protein>
    <submittedName>
        <fullName evidence="1">Uncharacterized protein</fullName>
    </submittedName>
</protein>